<proteinExistence type="predicted"/>
<dbReference type="AlphaFoldDB" id="A0A368FKW6"/>
<gene>
    <name evidence="1" type="ORF">ANCCAN_23421</name>
</gene>
<evidence type="ECO:0000313" key="1">
    <source>
        <dbReference type="EMBL" id="RCN30807.1"/>
    </source>
</evidence>
<name>A0A368FKW6_ANCCA</name>
<comment type="caution">
    <text evidence="1">The sequence shown here is derived from an EMBL/GenBank/DDBJ whole genome shotgun (WGS) entry which is preliminary data.</text>
</comment>
<dbReference type="Proteomes" id="UP000252519">
    <property type="component" value="Unassembled WGS sequence"/>
</dbReference>
<evidence type="ECO:0000313" key="2">
    <source>
        <dbReference type="Proteomes" id="UP000252519"/>
    </source>
</evidence>
<protein>
    <recommendedName>
        <fullName evidence="3">SCP domain-containing protein</fullName>
    </recommendedName>
</protein>
<sequence>MRNLVFKEIMEKIKPKTPSYDCHLEYAALHKFSLNDEDFFRFVVGDVKYTHAMIFNKTMYWEDFQVADVKEAVNSWSETLKGIKDPKKFGCNYYEAEDHVTYIRRKVLVCLFN</sequence>
<organism evidence="1 2">
    <name type="scientific">Ancylostoma caninum</name>
    <name type="common">Dog hookworm</name>
    <dbReference type="NCBI Taxonomy" id="29170"/>
    <lineage>
        <taxon>Eukaryota</taxon>
        <taxon>Metazoa</taxon>
        <taxon>Ecdysozoa</taxon>
        <taxon>Nematoda</taxon>
        <taxon>Chromadorea</taxon>
        <taxon>Rhabditida</taxon>
        <taxon>Rhabditina</taxon>
        <taxon>Rhabditomorpha</taxon>
        <taxon>Strongyloidea</taxon>
        <taxon>Ancylostomatidae</taxon>
        <taxon>Ancylostomatinae</taxon>
        <taxon>Ancylostoma</taxon>
    </lineage>
</organism>
<evidence type="ECO:0008006" key="3">
    <source>
        <dbReference type="Google" id="ProtNLM"/>
    </source>
</evidence>
<reference evidence="1 2" key="1">
    <citation type="submission" date="2014-10" db="EMBL/GenBank/DDBJ databases">
        <title>Draft genome of the hookworm Ancylostoma caninum.</title>
        <authorList>
            <person name="Mitreva M."/>
        </authorList>
    </citation>
    <scope>NUCLEOTIDE SEQUENCE [LARGE SCALE GENOMIC DNA]</scope>
    <source>
        <strain evidence="1 2">Baltimore</strain>
    </source>
</reference>
<dbReference type="EMBL" id="JOJR01001460">
    <property type="protein sequence ID" value="RCN30807.1"/>
    <property type="molecule type" value="Genomic_DNA"/>
</dbReference>
<dbReference type="InterPro" id="IPR035109">
    <property type="entry name" value="ASPR"/>
</dbReference>
<accession>A0A368FKW6</accession>
<dbReference type="Pfam" id="PF17641">
    <property type="entry name" value="ASPRs"/>
    <property type="match status" value="1"/>
</dbReference>
<keyword evidence="2" id="KW-1185">Reference proteome</keyword>